<reference evidence="2" key="1">
    <citation type="journal article" date="2019" name="bioRxiv">
        <title>The Genome of the Zebra Mussel, Dreissena polymorpha: A Resource for Invasive Species Research.</title>
        <authorList>
            <person name="McCartney M.A."/>
            <person name="Auch B."/>
            <person name="Kono T."/>
            <person name="Mallez S."/>
            <person name="Zhang Y."/>
            <person name="Obille A."/>
            <person name="Becker A."/>
            <person name="Abrahante J.E."/>
            <person name="Garbe J."/>
            <person name="Badalamenti J.P."/>
            <person name="Herman A."/>
            <person name="Mangelson H."/>
            <person name="Liachko I."/>
            <person name="Sullivan S."/>
            <person name="Sone E.D."/>
            <person name="Koren S."/>
            <person name="Silverstein K.A.T."/>
            <person name="Beckman K.B."/>
            <person name="Gohl D.M."/>
        </authorList>
    </citation>
    <scope>NUCLEOTIDE SEQUENCE</scope>
    <source>
        <strain evidence="2">Duluth1</strain>
        <tissue evidence="2">Whole animal</tissue>
    </source>
</reference>
<sequence length="108" mass="12185">MANVKVFGQTDGRTDGRTSGIERYNQRLRRLRWAVVVNQRLRWAVLVNQRLRRLRVGGSTFKIPKIVELTGRPPGPTANLSISPPPKILDPPLVKADLNNSLRSEGYL</sequence>
<organism evidence="2 3">
    <name type="scientific">Dreissena polymorpha</name>
    <name type="common">Zebra mussel</name>
    <name type="synonym">Mytilus polymorpha</name>
    <dbReference type="NCBI Taxonomy" id="45954"/>
    <lineage>
        <taxon>Eukaryota</taxon>
        <taxon>Metazoa</taxon>
        <taxon>Spiralia</taxon>
        <taxon>Lophotrochozoa</taxon>
        <taxon>Mollusca</taxon>
        <taxon>Bivalvia</taxon>
        <taxon>Autobranchia</taxon>
        <taxon>Heteroconchia</taxon>
        <taxon>Euheterodonta</taxon>
        <taxon>Imparidentia</taxon>
        <taxon>Neoheterodontei</taxon>
        <taxon>Myida</taxon>
        <taxon>Dreissenoidea</taxon>
        <taxon>Dreissenidae</taxon>
        <taxon>Dreissena</taxon>
    </lineage>
</organism>
<keyword evidence="3" id="KW-1185">Reference proteome</keyword>
<dbReference type="AlphaFoldDB" id="A0A9D4HA23"/>
<accession>A0A9D4HA23</accession>
<gene>
    <name evidence="2" type="ORF">DPMN_103597</name>
</gene>
<protein>
    <submittedName>
        <fullName evidence="2">Uncharacterized protein</fullName>
    </submittedName>
</protein>
<evidence type="ECO:0000256" key="1">
    <source>
        <dbReference type="SAM" id="MobiDB-lite"/>
    </source>
</evidence>
<proteinExistence type="predicted"/>
<comment type="caution">
    <text evidence="2">The sequence shown here is derived from an EMBL/GenBank/DDBJ whole genome shotgun (WGS) entry which is preliminary data.</text>
</comment>
<feature type="region of interest" description="Disordered" evidence="1">
    <location>
        <begin position="74"/>
        <end position="94"/>
    </location>
</feature>
<dbReference type="Proteomes" id="UP000828390">
    <property type="component" value="Unassembled WGS sequence"/>
</dbReference>
<reference evidence="2" key="2">
    <citation type="submission" date="2020-11" db="EMBL/GenBank/DDBJ databases">
        <authorList>
            <person name="McCartney M.A."/>
            <person name="Auch B."/>
            <person name="Kono T."/>
            <person name="Mallez S."/>
            <person name="Becker A."/>
            <person name="Gohl D.M."/>
            <person name="Silverstein K.A.T."/>
            <person name="Koren S."/>
            <person name="Bechman K.B."/>
            <person name="Herman A."/>
            <person name="Abrahante J.E."/>
            <person name="Garbe J."/>
        </authorList>
    </citation>
    <scope>NUCLEOTIDE SEQUENCE</scope>
    <source>
        <strain evidence="2">Duluth1</strain>
        <tissue evidence="2">Whole animal</tissue>
    </source>
</reference>
<evidence type="ECO:0000313" key="2">
    <source>
        <dbReference type="EMBL" id="KAH3830355.1"/>
    </source>
</evidence>
<dbReference type="EMBL" id="JAIWYP010000004">
    <property type="protein sequence ID" value="KAH3830355.1"/>
    <property type="molecule type" value="Genomic_DNA"/>
</dbReference>
<evidence type="ECO:0000313" key="3">
    <source>
        <dbReference type="Proteomes" id="UP000828390"/>
    </source>
</evidence>
<name>A0A9D4HA23_DREPO</name>